<dbReference type="Proteomes" id="UP000005239">
    <property type="component" value="Unassembled WGS sequence"/>
</dbReference>
<reference evidence="2" key="1">
    <citation type="journal article" date="2008" name="Nat. Genet.">
        <title>The Pristionchus pacificus genome provides a unique perspective on nematode lifestyle and parasitism.</title>
        <authorList>
            <person name="Dieterich C."/>
            <person name="Clifton S.W."/>
            <person name="Schuster L.N."/>
            <person name="Chinwalla A."/>
            <person name="Delehaunty K."/>
            <person name="Dinkelacker I."/>
            <person name="Fulton L."/>
            <person name="Fulton R."/>
            <person name="Godfrey J."/>
            <person name="Minx P."/>
            <person name="Mitreva M."/>
            <person name="Roeseler W."/>
            <person name="Tian H."/>
            <person name="Witte H."/>
            <person name="Yang S.P."/>
            <person name="Wilson R.K."/>
            <person name="Sommer R.J."/>
        </authorList>
    </citation>
    <scope>NUCLEOTIDE SEQUENCE [LARGE SCALE GENOMIC DNA]</scope>
    <source>
        <strain evidence="2">PS312</strain>
    </source>
</reference>
<gene>
    <name evidence="1" type="primary">WBGene00304597</name>
</gene>
<keyword evidence="2" id="KW-1185">Reference proteome</keyword>
<organism evidence="1 2">
    <name type="scientific">Pristionchus pacificus</name>
    <name type="common">Parasitic nematode worm</name>
    <dbReference type="NCBI Taxonomy" id="54126"/>
    <lineage>
        <taxon>Eukaryota</taxon>
        <taxon>Metazoa</taxon>
        <taxon>Ecdysozoa</taxon>
        <taxon>Nematoda</taxon>
        <taxon>Chromadorea</taxon>
        <taxon>Rhabditida</taxon>
        <taxon>Rhabditina</taxon>
        <taxon>Diplogasteromorpha</taxon>
        <taxon>Diplogasteroidea</taxon>
        <taxon>Neodiplogasteridae</taxon>
        <taxon>Pristionchus</taxon>
    </lineage>
</organism>
<dbReference type="AlphaFoldDB" id="A0A8R1Z6D3"/>
<sequence>MFIVDSHGSSPFYCGTARFASLSSQESIESDNISECSTSSNGLTRCGKLRRSSKSLSKELSIDCGAEARQIELVFTSWSSSICSIRVSVPSGEESLPLRLSHNQSIRFSPSLPGCGHGNWTITVDDEDGSVKSRSINLSLEGVGTLFFTVDNHFHPRLVSQQFLNLPHTALCTSQRQF</sequence>
<dbReference type="OrthoDB" id="5777586at2759"/>
<reference evidence="1" key="2">
    <citation type="submission" date="2022-06" db="UniProtKB">
        <authorList>
            <consortium name="EnsemblMetazoa"/>
        </authorList>
    </citation>
    <scope>IDENTIFICATION</scope>
    <source>
        <strain evidence="1">PS312</strain>
    </source>
</reference>
<evidence type="ECO:0000313" key="2">
    <source>
        <dbReference type="Proteomes" id="UP000005239"/>
    </source>
</evidence>
<proteinExistence type="predicted"/>
<protein>
    <submittedName>
        <fullName evidence="1">Uncharacterized protein</fullName>
    </submittedName>
</protein>
<accession>A0A8R1Z6D3</accession>
<dbReference type="EnsemblMetazoa" id="PPA46818.1">
    <property type="protein sequence ID" value="PPA46818.1"/>
    <property type="gene ID" value="WBGene00304597"/>
</dbReference>
<name>A0A8R1Z6D3_PRIPA</name>
<evidence type="ECO:0000313" key="1">
    <source>
        <dbReference type="EnsemblMetazoa" id="PPA46818.1"/>
    </source>
</evidence>